<dbReference type="EMBL" id="PKMI01000028">
    <property type="protein sequence ID" value="RBA14427.1"/>
    <property type="molecule type" value="Genomic_DNA"/>
</dbReference>
<dbReference type="Proteomes" id="UP000251714">
    <property type="component" value="Unassembled WGS sequence"/>
</dbReference>
<comment type="caution">
    <text evidence="2">The sequence shown here is derived from an EMBL/GenBank/DDBJ whole genome shotgun (WGS) entry which is preliminary data.</text>
</comment>
<feature type="coiled-coil region" evidence="1">
    <location>
        <begin position="18"/>
        <end position="45"/>
    </location>
</feature>
<accession>A0A365N0T6</accession>
<evidence type="ECO:0000256" key="1">
    <source>
        <dbReference type="SAM" id="Coils"/>
    </source>
</evidence>
<reference evidence="2 3" key="1">
    <citation type="submission" date="2017-12" db="EMBL/GenBank/DDBJ databases">
        <title>Genome sequence of the mycotoxigenic crop pathogen Fusarium proliferatum, strain ITEM 2341 from Date Palm.</title>
        <authorList>
            <person name="Almiman B.F."/>
            <person name="Shittu T.A."/>
            <person name="Muthumeenakshi S."/>
            <person name="Baroncelli R."/>
            <person name="Sreenivasaprasada S."/>
        </authorList>
    </citation>
    <scope>NUCLEOTIDE SEQUENCE [LARGE SCALE GENOMIC DNA]</scope>
    <source>
        <strain evidence="2 3">ITEM 2341</strain>
    </source>
</reference>
<organism evidence="2 3">
    <name type="scientific">Gibberella intermedia</name>
    <name type="common">Bulb rot disease fungus</name>
    <name type="synonym">Fusarium proliferatum</name>
    <dbReference type="NCBI Taxonomy" id="948311"/>
    <lineage>
        <taxon>Eukaryota</taxon>
        <taxon>Fungi</taxon>
        <taxon>Dikarya</taxon>
        <taxon>Ascomycota</taxon>
        <taxon>Pezizomycotina</taxon>
        <taxon>Sordariomycetes</taxon>
        <taxon>Hypocreomycetidae</taxon>
        <taxon>Hypocreales</taxon>
        <taxon>Nectriaceae</taxon>
        <taxon>Fusarium</taxon>
        <taxon>Fusarium fujikuroi species complex</taxon>
    </lineage>
</organism>
<gene>
    <name evidence="2" type="ORF">FPRO05_03219</name>
</gene>
<name>A0A365N0T6_GIBIN</name>
<dbReference type="AlphaFoldDB" id="A0A365N0T6"/>
<keyword evidence="1" id="KW-0175">Coiled coil</keyword>
<evidence type="ECO:0000313" key="2">
    <source>
        <dbReference type="EMBL" id="RBA14427.1"/>
    </source>
</evidence>
<evidence type="ECO:0000313" key="3">
    <source>
        <dbReference type="Proteomes" id="UP000251714"/>
    </source>
</evidence>
<protein>
    <submittedName>
        <fullName evidence="2">Uncharacterized protein</fullName>
    </submittedName>
</protein>
<sequence>MAYEQSNPIEKNRLTPSREFLVEKLQASEARIQELEVQVQSLEAELYTLRSPASPRHPVPRSTSPHEAPTITFHIEKPQDLQTEPNVEGKQSSELRRFLKQLPKTDEEWCDRRREVQLSNPEEVTRTFWSFITRTQSQAKTSEIQADPWSLTGERILRDYRQFVGCLQQESVRTVQISNFAILLFVCLCRVARTYGVCLETVDDLMDGILPRTKKPEKKKSNYLRKLRSNVLWPVHQAELLRNKYAHRADELFLLYGPSIRTYGRLSEDKSAKDFEHLAVLPLTPAGETNGDIPFSVPLMVKLISGPWFSLELINRALETSLSQEQLDAALSSIWARTQCLTVIQCPPAKRRKFDDEARTEDGHGLIEFKNILYPPMVCVQHGREAFSQRGSSASVADGTGSLPYGPDTCSPENEPAMDSDRCNSELADGVRPGNLTVETHGQELWALRLSTSFFSPERIPANVPELFGIQSQTEVLTLPWHDSPTELVNGVLRPTNGPSTFTEVMRLLDEPRGREINRDLQHDGREDEAGEESLFGGCIAGTDQLFEHEPSDFSF</sequence>
<proteinExistence type="predicted"/>